<evidence type="ECO:0000313" key="1">
    <source>
        <dbReference type="EMBL" id="MBA0859922.1"/>
    </source>
</evidence>
<proteinExistence type="predicted"/>
<dbReference type="Proteomes" id="UP000593576">
    <property type="component" value="Unassembled WGS sequence"/>
</dbReference>
<sequence length="72" mass="8460">MKLQAKQRVLLRKEKIIPLRSKNWSHFTKIINSESASKAECNYCKNEFCCDGKKWYGVIKISYRFMELRGGG</sequence>
<evidence type="ECO:0008006" key="3">
    <source>
        <dbReference type="Google" id="ProtNLM"/>
    </source>
</evidence>
<dbReference type="OrthoDB" id="995098at2759"/>
<organism evidence="1 2">
    <name type="scientific">Gossypium schwendimanii</name>
    <name type="common">Cotton</name>
    <dbReference type="NCBI Taxonomy" id="34291"/>
    <lineage>
        <taxon>Eukaryota</taxon>
        <taxon>Viridiplantae</taxon>
        <taxon>Streptophyta</taxon>
        <taxon>Embryophyta</taxon>
        <taxon>Tracheophyta</taxon>
        <taxon>Spermatophyta</taxon>
        <taxon>Magnoliopsida</taxon>
        <taxon>eudicotyledons</taxon>
        <taxon>Gunneridae</taxon>
        <taxon>Pentapetalae</taxon>
        <taxon>rosids</taxon>
        <taxon>malvids</taxon>
        <taxon>Malvales</taxon>
        <taxon>Malvaceae</taxon>
        <taxon>Malvoideae</taxon>
        <taxon>Gossypium</taxon>
    </lineage>
</organism>
<dbReference type="EMBL" id="JABFAF010000007">
    <property type="protein sequence ID" value="MBA0859922.1"/>
    <property type="molecule type" value="Genomic_DNA"/>
</dbReference>
<protein>
    <recommendedName>
        <fullName evidence="3">BED-type domain-containing protein</fullName>
    </recommendedName>
</protein>
<evidence type="ECO:0000313" key="2">
    <source>
        <dbReference type="Proteomes" id="UP000593576"/>
    </source>
</evidence>
<reference evidence="1 2" key="1">
    <citation type="journal article" date="2019" name="Genome Biol. Evol.">
        <title>Insights into the evolution of the New World diploid cottons (Gossypium, subgenus Houzingenia) based on genome sequencing.</title>
        <authorList>
            <person name="Grover C.E."/>
            <person name="Arick M.A. 2nd"/>
            <person name="Thrash A."/>
            <person name="Conover J.L."/>
            <person name="Sanders W.S."/>
            <person name="Peterson D.G."/>
            <person name="Frelichowski J.E."/>
            <person name="Scheffler J.A."/>
            <person name="Scheffler B.E."/>
            <person name="Wendel J.F."/>
        </authorList>
    </citation>
    <scope>NUCLEOTIDE SEQUENCE [LARGE SCALE GENOMIC DNA]</scope>
    <source>
        <strain evidence="1">1</strain>
        <tissue evidence="1">Leaf</tissue>
    </source>
</reference>
<dbReference type="AlphaFoldDB" id="A0A7J9LM73"/>
<comment type="caution">
    <text evidence="1">The sequence shown here is derived from an EMBL/GenBank/DDBJ whole genome shotgun (WGS) entry which is preliminary data.</text>
</comment>
<accession>A0A7J9LM73</accession>
<name>A0A7J9LM73_GOSSC</name>
<keyword evidence="2" id="KW-1185">Reference proteome</keyword>
<gene>
    <name evidence="1" type="ORF">Goshw_012069</name>
</gene>